<dbReference type="Proteomes" id="UP001642406">
    <property type="component" value="Unassembled WGS sequence"/>
</dbReference>
<gene>
    <name evidence="1" type="ORF">SBRCBS47491_005020</name>
</gene>
<evidence type="ECO:0000313" key="1">
    <source>
        <dbReference type="EMBL" id="CAK7222897.1"/>
    </source>
</evidence>
<dbReference type="EMBL" id="CAWUHC010000041">
    <property type="protein sequence ID" value="CAK7222897.1"/>
    <property type="molecule type" value="Genomic_DNA"/>
</dbReference>
<sequence length="91" mass="9792">MRASKPSMRILVARILPMAPTRPANCADFLARVVALNKAITARTDEENNNTTAGETPLTVGVSWTCFDDATGTIDRVHPNSTGHAKLVASW</sequence>
<proteinExistence type="predicted"/>
<dbReference type="InterPro" id="IPR036514">
    <property type="entry name" value="SGNH_hydro_sf"/>
</dbReference>
<accession>A0ABP0BT38</accession>
<evidence type="ECO:0000313" key="2">
    <source>
        <dbReference type="Proteomes" id="UP001642406"/>
    </source>
</evidence>
<protein>
    <recommendedName>
        <fullName evidence="3">SGNH hydrolase-type esterase domain-containing protein</fullName>
    </recommendedName>
</protein>
<organism evidence="1 2">
    <name type="scientific">Sporothrix bragantina</name>
    <dbReference type="NCBI Taxonomy" id="671064"/>
    <lineage>
        <taxon>Eukaryota</taxon>
        <taxon>Fungi</taxon>
        <taxon>Dikarya</taxon>
        <taxon>Ascomycota</taxon>
        <taxon>Pezizomycotina</taxon>
        <taxon>Sordariomycetes</taxon>
        <taxon>Sordariomycetidae</taxon>
        <taxon>Ophiostomatales</taxon>
        <taxon>Ophiostomataceae</taxon>
        <taxon>Sporothrix</taxon>
    </lineage>
</organism>
<dbReference type="Gene3D" id="3.40.50.1110">
    <property type="entry name" value="SGNH hydrolase"/>
    <property type="match status" value="1"/>
</dbReference>
<evidence type="ECO:0008006" key="3">
    <source>
        <dbReference type="Google" id="ProtNLM"/>
    </source>
</evidence>
<keyword evidence="2" id="KW-1185">Reference proteome</keyword>
<reference evidence="1 2" key="1">
    <citation type="submission" date="2024-01" db="EMBL/GenBank/DDBJ databases">
        <authorList>
            <person name="Allen C."/>
            <person name="Tagirdzhanova G."/>
        </authorList>
    </citation>
    <scope>NUCLEOTIDE SEQUENCE [LARGE SCALE GENOMIC DNA]</scope>
</reference>
<name>A0ABP0BT38_9PEZI</name>
<dbReference type="SUPFAM" id="SSF52266">
    <property type="entry name" value="SGNH hydrolase"/>
    <property type="match status" value="1"/>
</dbReference>
<comment type="caution">
    <text evidence="1">The sequence shown here is derived from an EMBL/GenBank/DDBJ whole genome shotgun (WGS) entry which is preliminary data.</text>
</comment>